<feature type="compositionally biased region" description="Polar residues" evidence="1">
    <location>
        <begin position="890"/>
        <end position="902"/>
    </location>
</feature>
<feature type="compositionally biased region" description="Polar residues" evidence="1">
    <location>
        <begin position="1352"/>
        <end position="1369"/>
    </location>
</feature>
<sequence length="1673" mass="182002">MSSSGASAGQESHFQRSFSALVACLRKRFRGQGTVSLPNDVIAPFRKPFHPNESSSLRDLAKLLENGRPHKDITRLEKQSFYYVATIVLHFPYSVVQNKLLYLFMETVRQYKNLDTWSSVLSRVHGIDLTPAEVKEQGDFIGRKLSSVVLRHLVSRDKVTQLRWKLAQFLSVLVQFSTAARAQVTEMTECQHLAVILETDHDHVLRILVADAIRAMLYNGAERAIFGTSPAIRKIIKNLPRSKTGDSRWLGEYLNRVDVAGAVAMGYLKSAPFQALLLTYPRSDPVFLVQRLDCDDHMFYEALSPFVASVSDEITFLMPKGVEVGTLTLFSVPVSKQVSVNVGSQPTILEIRYQGDEGDRFVNGTKSAIGSLMVTFCDEESAEAFAKAIEERRNKTTPDGAPKAPGTPRKQSFAMIDISSTSGGDGGGVTQTSNTLHTSEIDASSPLRNISLRDRQRRGSASASSLQKQIASTMSRSNVRAGEDTPVLSKPPDSRQFIDRLRASQEGAAENDSKRPSSARKAQSLLKVDLGESSTLTKQSPHLPADANQVSAPASSGRKSTGKRPADPVSSSLSNQAKKRSKAAATTGQASIDGDAHSASRQHVKLKETMAQITGAAKDGSQGSTASAKPGLKRRPDKEPTTSKTEQSQKASKTTSNAVEYDIPDSDDEDIRPAKKTKTKTSKPAPKTTTKDHTEKKKSAVQVTASPKGRKMKETDKEKVKKTTDNKKETTAASSRARRAPKTPKYIESSDESEDGAAGEEPGEEKDMLDDQEDDKDEETAEDSYPVDNGTYEAATQFSRAAFESQLLPDMADRESSDDGAVPREQSPQRGTASNSGGSTALPLLRKPSEKRKQAATKNGHPVPETTTKQAVHKDEPKVQKSTAAEGATSRRNPSVNNSTDSRAIPEKDSASVAVTDKQTPAKGKARKQGSAVTKATPQRNTKRLSETSIPPASEKLLRKTPIVHFGPQGPANQAVQGKLAGKQVQFNDVGQESQDRSPLKDHGDDEHSEQTDESFQHHEPSPDNAKSTSQAGGAREDDQSRPGQESYEFPAPAEPVDDNDMGYLDEPDHLESEAVVKSPEVDETQPRSPHRDDAAGAEFAEEERESEEAVIRIEEAQVESERAHDEVSAIQGIDSDGPSSVDRSYDQEASEYVASEVEEEASTHSLPQPENQPPRKPDTRPYRPQTPLLDDDAPGRGYQRAKEPPRPRAAARQSIGVTTILDEGYPAAPKAINTQKLRQAPQETAANQSSRARASLAALPVITQRLKKSETGQAASSVDNRKEVRKASIEPVALSVSSRRATSGSNSHGSDVKTQSRQERTQEASLHHAISNMESVVVDEEAMPAPKPRPQSMTRAPSTTASANMPSTSLPARAARPMAPPPLPRTLPSRATRKPEPPRKSWPESRAEKAARISDAAAKDPIKSSKSEPVRIKKRMTLPLAADEPLPEADLPPATPVSLSTRLDLHTNLPTHAAPNAEDSRMEDACQKLGNGSITLVNEEEESVRGDRSAMWGRAGRRQRSESSDDDVSMAASPSRRKGHTEGRDSSTVERLTARDSQRGLVAAIISIANDVLFRFGDEEDAITAKVDEYDRGGKGVLDTLMDTWTQRLEHEHKILQDGLRAEKDLLSTAAGLVDEEHTAGAWIGVVSDDKLVGKVQRKGTRLTKQIEALMQ</sequence>
<comment type="caution">
    <text evidence="2">The sequence shown here is derived from an EMBL/GenBank/DDBJ whole genome shotgun (WGS) entry which is preliminary data.</text>
</comment>
<accession>A0AA38X3T8</accession>
<feature type="compositionally biased region" description="Polar residues" evidence="1">
    <location>
        <begin position="826"/>
        <end position="839"/>
    </location>
</feature>
<protein>
    <submittedName>
        <fullName evidence="2">Uncharacterized protein</fullName>
    </submittedName>
</protein>
<feature type="region of interest" description="Disordered" evidence="1">
    <location>
        <begin position="391"/>
        <end position="496"/>
    </location>
</feature>
<feature type="compositionally biased region" description="Basic and acidic residues" evidence="1">
    <location>
        <begin position="994"/>
        <end position="1022"/>
    </location>
</feature>
<feature type="region of interest" description="Disordered" evidence="1">
    <location>
        <begin position="1232"/>
        <end position="1254"/>
    </location>
</feature>
<feature type="region of interest" description="Disordered" evidence="1">
    <location>
        <begin position="1493"/>
        <end position="1553"/>
    </location>
</feature>
<feature type="compositionally biased region" description="Acidic residues" evidence="1">
    <location>
        <begin position="1056"/>
        <end position="1066"/>
    </location>
</feature>
<feature type="compositionally biased region" description="Polar residues" evidence="1">
    <location>
        <begin position="931"/>
        <end position="940"/>
    </location>
</feature>
<evidence type="ECO:0000313" key="3">
    <source>
        <dbReference type="Proteomes" id="UP001172673"/>
    </source>
</evidence>
<keyword evidence="3" id="KW-1185">Reference proteome</keyword>
<feature type="compositionally biased region" description="Basic and acidic residues" evidence="1">
    <location>
        <begin position="689"/>
        <end position="698"/>
    </location>
</feature>
<dbReference type="EMBL" id="JAPDRK010000014">
    <property type="protein sequence ID" value="KAJ9606306.1"/>
    <property type="molecule type" value="Genomic_DNA"/>
</dbReference>
<feature type="compositionally biased region" description="Polar residues" evidence="1">
    <location>
        <begin position="1233"/>
        <end position="1245"/>
    </location>
</feature>
<feature type="compositionally biased region" description="Basic and acidic residues" evidence="1">
    <location>
        <begin position="1541"/>
        <end position="1553"/>
    </location>
</feature>
<feature type="compositionally biased region" description="Polar residues" evidence="1">
    <location>
        <begin position="459"/>
        <end position="478"/>
    </location>
</feature>
<reference evidence="2" key="1">
    <citation type="submission" date="2022-10" db="EMBL/GenBank/DDBJ databases">
        <title>Culturing micro-colonial fungi from biological soil crusts in the Mojave desert and describing Neophaeococcomyces mojavensis, and introducing the new genera and species Taxawa tesnikishii.</title>
        <authorList>
            <person name="Kurbessoian T."/>
            <person name="Stajich J.E."/>
        </authorList>
    </citation>
    <scope>NUCLEOTIDE SEQUENCE</scope>
    <source>
        <strain evidence="2">TK_41</strain>
    </source>
</reference>
<feature type="compositionally biased region" description="Polar residues" evidence="1">
    <location>
        <begin position="434"/>
        <end position="448"/>
    </location>
</feature>
<feature type="compositionally biased region" description="Acidic residues" evidence="1">
    <location>
        <begin position="749"/>
        <end position="782"/>
    </location>
</feature>
<feature type="compositionally biased region" description="Basic and acidic residues" evidence="1">
    <location>
        <begin position="1311"/>
        <end position="1327"/>
    </location>
</feature>
<gene>
    <name evidence="2" type="ORF">H2200_009267</name>
</gene>
<proteinExistence type="predicted"/>
<feature type="compositionally biased region" description="Basic and acidic residues" evidence="1">
    <location>
        <begin position="1394"/>
        <end position="1432"/>
    </location>
</feature>
<evidence type="ECO:0000256" key="1">
    <source>
        <dbReference type="SAM" id="MobiDB-lite"/>
    </source>
</evidence>
<feature type="region of interest" description="Disordered" evidence="1">
    <location>
        <begin position="1268"/>
        <end position="1437"/>
    </location>
</feature>
<name>A0AA38X3T8_9EURO</name>
<feature type="compositionally biased region" description="Polar residues" evidence="1">
    <location>
        <begin position="642"/>
        <end position="658"/>
    </location>
</feature>
<feature type="compositionally biased region" description="Polar residues" evidence="1">
    <location>
        <begin position="1296"/>
        <end position="1310"/>
    </location>
</feature>
<feature type="compositionally biased region" description="Basic and acidic residues" evidence="1">
    <location>
        <begin position="1280"/>
        <end position="1289"/>
    </location>
</feature>
<organism evidence="2 3">
    <name type="scientific">Cladophialophora chaetospira</name>
    <dbReference type="NCBI Taxonomy" id="386627"/>
    <lineage>
        <taxon>Eukaryota</taxon>
        <taxon>Fungi</taxon>
        <taxon>Dikarya</taxon>
        <taxon>Ascomycota</taxon>
        <taxon>Pezizomycotina</taxon>
        <taxon>Eurotiomycetes</taxon>
        <taxon>Chaetothyriomycetidae</taxon>
        <taxon>Chaetothyriales</taxon>
        <taxon>Herpotrichiellaceae</taxon>
        <taxon>Cladophialophora</taxon>
    </lineage>
</organism>
<feature type="compositionally biased region" description="Basic and acidic residues" evidence="1">
    <location>
        <begin position="1108"/>
        <end position="1128"/>
    </location>
</feature>
<evidence type="ECO:0000313" key="2">
    <source>
        <dbReference type="EMBL" id="KAJ9606306.1"/>
    </source>
</evidence>
<feature type="region of interest" description="Disordered" evidence="1">
    <location>
        <begin position="535"/>
        <end position="1218"/>
    </location>
</feature>
<feature type="compositionally biased region" description="Basic and acidic residues" evidence="1">
    <location>
        <begin position="712"/>
        <end position="730"/>
    </location>
</feature>
<feature type="compositionally biased region" description="Polar residues" evidence="1">
    <location>
        <begin position="548"/>
        <end position="559"/>
    </location>
</feature>
<dbReference type="Proteomes" id="UP001172673">
    <property type="component" value="Unassembled WGS sequence"/>
</dbReference>